<evidence type="ECO:0000256" key="1">
    <source>
        <dbReference type="SAM" id="MobiDB-lite"/>
    </source>
</evidence>
<dbReference type="EMBL" id="KE721204">
    <property type="protein sequence ID" value="ERF71642.1"/>
    <property type="molecule type" value="Genomic_DNA"/>
</dbReference>
<dbReference type="GeneID" id="19235692"/>
<sequence length="168" mass="18541">MGLWGLLCDCFKRHSIVKPHSKPSYARLVEAKKPPAYSSLPIDVATVSSHRSSWKADGIDEGARLLPPHLTVIDEKEPLEAIVDSAASSPQSSTVSLPSTRITALTVTTNNTGASRASRMSHYSGITFEAPPSYSSRRSVTLQRSNRSSWDRPHPVHAEDWFDQFRDP</sequence>
<feature type="compositionally biased region" description="Basic and acidic residues" evidence="1">
    <location>
        <begin position="149"/>
        <end position="168"/>
    </location>
</feature>
<name>U1G304_ENDPU</name>
<keyword evidence="3" id="KW-1185">Reference proteome</keyword>
<dbReference type="OrthoDB" id="10303827at2759"/>
<reference evidence="3" key="1">
    <citation type="journal article" date="2014" name="BMC Genomics">
        <title>Genome characteristics reveal the impact of lichenization on lichen-forming fungus Endocarpon pusillum Hedwig (Verrucariales, Ascomycota).</title>
        <authorList>
            <person name="Wang Y.-Y."/>
            <person name="Liu B."/>
            <person name="Zhang X.-Y."/>
            <person name="Zhou Q.-M."/>
            <person name="Zhang T."/>
            <person name="Li H."/>
            <person name="Yu Y.-F."/>
            <person name="Zhang X.-L."/>
            <person name="Hao X.-Y."/>
            <person name="Wang M."/>
            <person name="Wang L."/>
            <person name="Wei J.-C."/>
        </authorList>
    </citation>
    <scope>NUCLEOTIDE SEQUENCE [LARGE SCALE GENOMIC DNA]</scope>
    <source>
        <strain evidence="3">Z07020 / HMAS-L-300199</strain>
    </source>
</reference>
<feature type="compositionally biased region" description="Polar residues" evidence="1">
    <location>
        <begin position="133"/>
        <end position="148"/>
    </location>
</feature>
<feature type="region of interest" description="Disordered" evidence="1">
    <location>
        <begin position="132"/>
        <end position="168"/>
    </location>
</feature>
<dbReference type="RefSeq" id="XP_007802851.1">
    <property type="nucleotide sequence ID" value="XM_007804660.1"/>
</dbReference>
<evidence type="ECO:0000313" key="2">
    <source>
        <dbReference type="EMBL" id="ERF71642.1"/>
    </source>
</evidence>
<dbReference type="HOGENOM" id="CLU_1586467_0_0_1"/>
<accession>U1G304</accession>
<proteinExistence type="predicted"/>
<gene>
    <name evidence="2" type="ORF">EPUS_00631</name>
</gene>
<dbReference type="Proteomes" id="UP000019373">
    <property type="component" value="Unassembled WGS sequence"/>
</dbReference>
<evidence type="ECO:0000313" key="3">
    <source>
        <dbReference type="Proteomes" id="UP000019373"/>
    </source>
</evidence>
<protein>
    <submittedName>
        <fullName evidence="2">Uncharacterized protein</fullName>
    </submittedName>
</protein>
<dbReference type="AlphaFoldDB" id="U1G304"/>
<organism evidence="2 3">
    <name type="scientific">Endocarpon pusillum (strain Z07020 / HMAS-L-300199)</name>
    <name type="common">Lichen-forming fungus</name>
    <dbReference type="NCBI Taxonomy" id="1263415"/>
    <lineage>
        <taxon>Eukaryota</taxon>
        <taxon>Fungi</taxon>
        <taxon>Dikarya</taxon>
        <taxon>Ascomycota</taxon>
        <taxon>Pezizomycotina</taxon>
        <taxon>Eurotiomycetes</taxon>
        <taxon>Chaetothyriomycetidae</taxon>
        <taxon>Verrucariales</taxon>
        <taxon>Verrucariaceae</taxon>
        <taxon>Endocarpon</taxon>
    </lineage>
</organism>